<feature type="compositionally biased region" description="Low complexity" evidence="1">
    <location>
        <begin position="8"/>
        <end position="18"/>
    </location>
</feature>
<feature type="region of interest" description="Disordered" evidence="1">
    <location>
        <begin position="462"/>
        <end position="487"/>
    </location>
</feature>
<accession>A0A812QRC9</accession>
<organism evidence="2 3">
    <name type="scientific">Symbiodinium pilosum</name>
    <name type="common">Dinoflagellate</name>
    <dbReference type="NCBI Taxonomy" id="2952"/>
    <lineage>
        <taxon>Eukaryota</taxon>
        <taxon>Sar</taxon>
        <taxon>Alveolata</taxon>
        <taxon>Dinophyceae</taxon>
        <taxon>Suessiales</taxon>
        <taxon>Symbiodiniaceae</taxon>
        <taxon>Symbiodinium</taxon>
    </lineage>
</organism>
<feature type="compositionally biased region" description="Basic and acidic residues" evidence="1">
    <location>
        <begin position="470"/>
        <end position="482"/>
    </location>
</feature>
<dbReference type="EMBL" id="CAJNIZ010017557">
    <property type="protein sequence ID" value="CAE7399883.1"/>
    <property type="molecule type" value="Genomic_DNA"/>
</dbReference>
<gene>
    <name evidence="2" type="ORF">SPIL2461_LOCUS9860</name>
</gene>
<sequence>MTPPRPSSIPATAAASSSCEVPPRPDAQMGDNVIWWSELIGLNDPMNNSVTVLSDQTVETIISNIREMTVEHRAYMLSELIPFLGALMAELLRAIATAIQQSQNEVVAVPVDDEDEAVHQCSMIRQSLLETSRQHRDRFERLEALVATYAGECEETPLSLQVWGEHQLQALVPYLGGGAGKTPQVNNQTEGHASGAPTASRAASSTDVVVVDDSSGMAPLEALEVPEYRVQRAPDGPWLPASEQEAAEFRAHDQAIREQALQQEKLDEENFQQFEAALSQKWDDWAIRSELDRETPCHQVGEAQVEGTMEAGQQPVVSFQVTETLLGTTEDPALEVGPAAVALHASPQLAEFDAECMPGIPDAMKAFMATREARYWLHQFMEGMATEDMISNRFGMAVLETFQMWIAIRDDVDMQVRNCGDTVRGIADAAYEEGEEGSEATTVAVGRDEEAADTMLARKGYIEPTGENAGARDSEHEESQEREADEVAAVAPGVISEDREGQVGVTAEALVATGAEGVAGMDEMVGHGVPDDRESEHVTDEAVEGHGEAREEDDQIDPLTGIPAKWAAFWRATNANASIGAGLPGPSELARGGSLSDGLDTLPGNTLASSAQQENIEEMQTSAAAATSSSDPHTTSSSDGKRQTDLKDWLK</sequence>
<feature type="compositionally biased region" description="Basic and acidic residues" evidence="1">
    <location>
        <begin position="529"/>
        <end position="549"/>
    </location>
</feature>
<dbReference type="Proteomes" id="UP000649617">
    <property type="component" value="Unassembled WGS sequence"/>
</dbReference>
<feature type="region of interest" description="Disordered" evidence="1">
    <location>
        <begin position="1"/>
        <end position="25"/>
    </location>
</feature>
<feature type="compositionally biased region" description="Polar residues" evidence="1">
    <location>
        <begin position="603"/>
        <end position="620"/>
    </location>
</feature>
<reference evidence="2" key="1">
    <citation type="submission" date="2021-02" db="EMBL/GenBank/DDBJ databases">
        <authorList>
            <person name="Dougan E. K."/>
            <person name="Rhodes N."/>
            <person name="Thang M."/>
            <person name="Chan C."/>
        </authorList>
    </citation>
    <scope>NUCLEOTIDE SEQUENCE</scope>
</reference>
<feature type="region of interest" description="Disordered" evidence="1">
    <location>
        <begin position="590"/>
        <end position="651"/>
    </location>
</feature>
<feature type="region of interest" description="Disordered" evidence="1">
    <location>
        <begin position="529"/>
        <end position="555"/>
    </location>
</feature>
<name>A0A812QRC9_SYMPI</name>
<dbReference type="PROSITE" id="PS51257">
    <property type="entry name" value="PROKAR_LIPOPROTEIN"/>
    <property type="match status" value="1"/>
</dbReference>
<evidence type="ECO:0000313" key="3">
    <source>
        <dbReference type="Proteomes" id="UP000649617"/>
    </source>
</evidence>
<keyword evidence="3" id="KW-1185">Reference proteome</keyword>
<feature type="region of interest" description="Disordered" evidence="1">
    <location>
        <begin position="179"/>
        <end position="204"/>
    </location>
</feature>
<dbReference type="AlphaFoldDB" id="A0A812QRC9"/>
<feature type="compositionally biased region" description="Basic and acidic residues" evidence="1">
    <location>
        <begin position="639"/>
        <end position="651"/>
    </location>
</feature>
<feature type="compositionally biased region" description="Low complexity" evidence="1">
    <location>
        <begin position="621"/>
        <end position="638"/>
    </location>
</feature>
<evidence type="ECO:0000256" key="1">
    <source>
        <dbReference type="SAM" id="MobiDB-lite"/>
    </source>
</evidence>
<proteinExistence type="predicted"/>
<evidence type="ECO:0000313" key="2">
    <source>
        <dbReference type="EMBL" id="CAE7399883.1"/>
    </source>
</evidence>
<comment type="caution">
    <text evidence="2">The sequence shown here is derived from an EMBL/GenBank/DDBJ whole genome shotgun (WGS) entry which is preliminary data.</text>
</comment>
<protein>
    <submittedName>
        <fullName evidence="2">Uncharacterized protein</fullName>
    </submittedName>
</protein>